<protein>
    <submittedName>
        <fullName evidence="6">Uncharacterized protein</fullName>
    </submittedName>
</protein>
<dbReference type="InterPro" id="IPR015943">
    <property type="entry name" value="WD40/YVTN_repeat-like_dom_sf"/>
</dbReference>
<reference evidence="6" key="1">
    <citation type="submission" date="2022-11" db="UniProtKB">
        <authorList>
            <consortium name="WormBaseParasite"/>
        </authorList>
    </citation>
    <scope>IDENTIFICATION</scope>
</reference>
<comment type="subcellular location">
    <subcellularLocation>
        <location evidence="1">Nucleus</location>
        <location evidence="1">Nucleolus</location>
    </subcellularLocation>
</comment>
<dbReference type="AlphaFoldDB" id="A0A914P0R8"/>
<dbReference type="GO" id="GO:0006364">
    <property type="term" value="P:rRNA processing"/>
    <property type="evidence" value="ECO:0007669"/>
    <property type="project" value="TreeGrafter"/>
</dbReference>
<organism evidence="5 6">
    <name type="scientific">Panagrolaimus davidi</name>
    <dbReference type="NCBI Taxonomy" id="227884"/>
    <lineage>
        <taxon>Eukaryota</taxon>
        <taxon>Metazoa</taxon>
        <taxon>Ecdysozoa</taxon>
        <taxon>Nematoda</taxon>
        <taxon>Chromadorea</taxon>
        <taxon>Rhabditida</taxon>
        <taxon>Tylenchina</taxon>
        <taxon>Panagrolaimomorpha</taxon>
        <taxon>Panagrolaimoidea</taxon>
        <taxon>Panagrolaimidae</taxon>
        <taxon>Panagrolaimus</taxon>
    </lineage>
</organism>
<evidence type="ECO:0000256" key="3">
    <source>
        <dbReference type="ARBA" id="ARBA00022737"/>
    </source>
</evidence>
<evidence type="ECO:0000256" key="1">
    <source>
        <dbReference type="ARBA" id="ARBA00004604"/>
    </source>
</evidence>
<dbReference type="InterPro" id="IPR036322">
    <property type="entry name" value="WD40_repeat_dom_sf"/>
</dbReference>
<sequence length="86" mass="9359">MVTSLAIATNGTRIITGGLDLRVNIFSLDSGDYRLIYSTKVGNSVLSLAISPDDACMDVGMGNLLSIYRRKPKVDLIILLNFLKIL</sequence>
<evidence type="ECO:0000313" key="5">
    <source>
        <dbReference type="Proteomes" id="UP000887578"/>
    </source>
</evidence>
<evidence type="ECO:0000313" key="6">
    <source>
        <dbReference type="WBParaSite" id="PDA_v2.g10775.t1"/>
    </source>
</evidence>
<name>A0A914P0R8_9BILA</name>
<dbReference type="WBParaSite" id="PDA_v2.g10775.t1">
    <property type="protein sequence ID" value="PDA_v2.g10775.t1"/>
    <property type="gene ID" value="PDA_v2.g10775"/>
</dbReference>
<dbReference type="GO" id="GO:0005730">
    <property type="term" value="C:nucleolus"/>
    <property type="evidence" value="ECO:0007669"/>
    <property type="project" value="UniProtKB-SubCell"/>
</dbReference>
<evidence type="ECO:0000256" key="2">
    <source>
        <dbReference type="ARBA" id="ARBA00022574"/>
    </source>
</evidence>
<accession>A0A914P0R8</accession>
<dbReference type="Proteomes" id="UP000887578">
    <property type="component" value="Unplaced"/>
</dbReference>
<proteinExistence type="predicted"/>
<dbReference type="PANTHER" id="PTHR19924">
    <property type="entry name" value="UTP15 U3 SMALL NUCLEOLAR RNA-ASSOCIATED PROTEIN 15 FAMILY MEMBER"/>
    <property type="match status" value="1"/>
</dbReference>
<dbReference type="Gene3D" id="2.130.10.10">
    <property type="entry name" value="YVTN repeat-like/Quinoprotein amine dehydrogenase"/>
    <property type="match status" value="1"/>
</dbReference>
<dbReference type="PANTHER" id="PTHR19924:SF26">
    <property type="entry name" value="U3 SMALL NUCLEOLAR RNA-ASSOCIATED PROTEIN 15 HOMOLOG"/>
    <property type="match status" value="1"/>
</dbReference>
<keyword evidence="3" id="KW-0677">Repeat</keyword>
<dbReference type="GO" id="GO:0045943">
    <property type="term" value="P:positive regulation of transcription by RNA polymerase I"/>
    <property type="evidence" value="ECO:0007669"/>
    <property type="project" value="TreeGrafter"/>
</dbReference>
<keyword evidence="2" id="KW-0853">WD repeat</keyword>
<evidence type="ECO:0000256" key="4">
    <source>
        <dbReference type="ARBA" id="ARBA00023242"/>
    </source>
</evidence>
<keyword evidence="5" id="KW-1185">Reference proteome</keyword>
<keyword evidence="4" id="KW-0539">Nucleus</keyword>
<dbReference type="SUPFAM" id="SSF50978">
    <property type="entry name" value="WD40 repeat-like"/>
    <property type="match status" value="1"/>
</dbReference>